<evidence type="ECO:0000313" key="2">
    <source>
        <dbReference type="Proteomes" id="UP001230005"/>
    </source>
</evidence>
<gene>
    <name evidence="1" type="ORF">J2S74_004544</name>
</gene>
<accession>A0ABU0A0U0</accession>
<reference evidence="1 2" key="1">
    <citation type="submission" date="2023-07" db="EMBL/GenBank/DDBJ databases">
        <title>Genomic Encyclopedia of Type Strains, Phase IV (KMG-IV): sequencing the most valuable type-strain genomes for metagenomic binning, comparative biology and taxonomic classification.</title>
        <authorList>
            <person name="Goeker M."/>
        </authorList>
    </citation>
    <scope>NUCLEOTIDE SEQUENCE [LARGE SCALE GENOMIC DNA]</scope>
    <source>
        <strain evidence="1 2">DSM 9768</strain>
    </source>
</reference>
<comment type="caution">
    <text evidence="1">The sequence shown here is derived from an EMBL/GenBank/DDBJ whole genome shotgun (WGS) entry which is preliminary data.</text>
</comment>
<proteinExistence type="predicted"/>
<name>A0ABU0A0U0_9BACI</name>
<dbReference type="Proteomes" id="UP001230005">
    <property type="component" value="Unassembled WGS sequence"/>
</dbReference>
<evidence type="ECO:0000313" key="1">
    <source>
        <dbReference type="EMBL" id="MDQ0257098.1"/>
    </source>
</evidence>
<keyword evidence="2" id="KW-1185">Reference proteome</keyword>
<dbReference type="EMBL" id="JAUSUG010000023">
    <property type="protein sequence ID" value="MDQ0257098.1"/>
    <property type="molecule type" value="Genomic_DNA"/>
</dbReference>
<dbReference type="RefSeq" id="WP_307330280.1">
    <property type="nucleotide sequence ID" value="NZ_JAUSUG010000023.1"/>
</dbReference>
<sequence length="187" mass="21689">MIVFFGAMNKIEDFNKEIKVQNANNVVGTIGFWLTSDINSAKPFAIGTKTVYEKSETEFWEDGEPKVIQVEKPVIGFIYKIFLDEPNLKVYHSTTADSYDLFMSDRDKYCDYFHAKKRNPTWKDEAILLNKEEANEKFRNTLIDQGYEGFVIRNCKLQNGFTDLYCLFSINSPLVSDIIPVETLDYQ</sequence>
<organism evidence="1 2">
    <name type="scientific">Evansella vedderi</name>
    <dbReference type="NCBI Taxonomy" id="38282"/>
    <lineage>
        <taxon>Bacteria</taxon>
        <taxon>Bacillati</taxon>
        <taxon>Bacillota</taxon>
        <taxon>Bacilli</taxon>
        <taxon>Bacillales</taxon>
        <taxon>Bacillaceae</taxon>
        <taxon>Evansella</taxon>
    </lineage>
</organism>
<protein>
    <submittedName>
        <fullName evidence="1">Uncharacterized protein</fullName>
    </submittedName>
</protein>